<feature type="compositionally biased region" description="Basic and acidic residues" evidence="1">
    <location>
        <begin position="24"/>
        <end position="39"/>
    </location>
</feature>
<dbReference type="Proteomes" id="UP000221165">
    <property type="component" value="Unassembled WGS sequence"/>
</dbReference>
<feature type="region of interest" description="Disordered" evidence="1">
    <location>
        <begin position="1"/>
        <end position="43"/>
    </location>
</feature>
<feature type="compositionally biased region" description="Basic residues" evidence="1">
    <location>
        <begin position="11"/>
        <end position="23"/>
    </location>
</feature>
<keyword evidence="3" id="KW-1185">Reference proteome</keyword>
<name>A0A2C6KXW4_9APIC</name>
<dbReference type="RefSeq" id="XP_067922498.1">
    <property type="nucleotide sequence ID" value="XM_068065522.1"/>
</dbReference>
<accession>A0A2C6KXW4</accession>
<comment type="caution">
    <text evidence="2">The sequence shown here is derived from an EMBL/GenBank/DDBJ whole genome shotgun (WGS) entry which is preliminary data.</text>
</comment>
<organism evidence="2 3">
    <name type="scientific">Cystoisospora suis</name>
    <dbReference type="NCBI Taxonomy" id="483139"/>
    <lineage>
        <taxon>Eukaryota</taxon>
        <taxon>Sar</taxon>
        <taxon>Alveolata</taxon>
        <taxon>Apicomplexa</taxon>
        <taxon>Conoidasida</taxon>
        <taxon>Coccidia</taxon>
        <taxon>Eucoccidiorida</taxon>
        <taxon>Eimeriorina</taxon>
        <taxon>Sarcocystidae</taxon>
        <taxon>Cystoisospora</taxon>
    </lineage>
</organism>
<dbReference type="GeneID" id="94428733"/>
<reference evidence="2 3" key="1">
    <citation type="journal article" date="2017" name="Int. J. Parasitol.">
        <title>The genome of the protozoan parasite Cystoisospora suis and a reverse vaccinology approach to identify vaccine candidates.</title>
        <authorList>
            <person name="Palmieri N."/>
            <person name="Shrestha A."/>
            <person name="Ruttkowski B."/>
            <person name="Beck T."/>
            <person name="Vogl C."/>
            <person name="Tomley F."/>
            <person name="Blake D.P."/>
            <person name="Joachim A."/>
        </authorList>
    </citation>
    <scope>NUCLEOTIDE SEQUENCE [LARGE SCALE GENOMIC DNA]</scope>
    <source>
        <strain evidence="2 3">Wien I</strain>
    </source>
</reference>
<sequence length="73" mass="8931">MDRKKVEIQAIKKKKRMRKPMERKKRESEKDDGREERTSRNSHSFFSPIGSECMYTCRGWVFYRGFSDLFKMM</sequence>
<evidence type="ECO:0000256" key="1">
    <source>
        <dbReference type="SAM" id="MobiDB-lite"/>
    </source>
</evidence>
<dbReference type="AlphaFoldDB" id="A0A2C6KXW4"/>
<protein>
    <submittedName>
        <fullName evidence="2">Uncharacterized protein</fullName>
    </submittedName>
</protein>
<proteinExistence type="predicted"/>
<dbReference type="EMBL" id="MIGC01002589">
    <property type="protein sequence ID" value="PHJ20812.1"/>
    <property type="molecule type" value="Genomic_DNA"/>
</dbReference>
<dbReference type="VEuPathDB" id="ToxoDB:CSUI_005346"/>
<gene>
    <name evidence="2" type="ORF">CSUI_005346</name>
</gene>
<evidence type="ECO:0000313" key="2">
    <source>
        <dbReference type="EMBL" id="PHJ20812.1"/>
    </source>
</evidence>
<evidence type="ECO:0000313" key="3">
    <source>
        <dbReference type="Proteomes" id="UP000221165"/>
    </source>
</evidence>